<dbReference type="SUPFAM" id="SSF63882">
    <property type="entry name" value="MoeA N-terminal region -like"/>
    <property type="match status" value="1"/>
</dbReference>
<dbReference type="Gene3D" id="2.170.190.11">
    <property type="entry name" value="Molybdopterin biosynthesis moea protein, domain 3"/>
    <property type="match status" value="1"/>
</dbReference>
<keyword evidence="10" id="KW-0808">Transferase</keyword>
<dbReference type="Pfam" id="PF12727">
    <property type="entry name" value="PBP_like"/>
    <property type="match status" value="1"/>
</dbReference>
<comment type="catalytic activity">
    <reaction evidence="9">
        <text>adenylyl-molybdopterin + molybdate = Mo-molybdopterin + AMP + H(+)</text>
        <dbReference type="Rhea" id="RHEA:35047"/>
        <dbReference type="ChEBI" id="CHEBI:15378"/>
        <dbReference type="ChEBI" id="CHEBI:36264"/>
        <dbReference type="ChEBI" id="CHEBI:62727"/>
        <dbReference type="ChEBI" id="CHEBI:71302"/>
        <dbReference type="ChEBI" id="CHEBI:456215"/>
        <dbReference type="EC" id="2.10.1.1"/>
    </reaction>
</comment>
<dbReference type="Pfam" id="PF03454">
    <property type="entry name" value="MoeA_C"/>
    <property type="match status" value="1"/>
</dbReference>
<evidence type="ECO:0000256" key="5">
    <source>
        <dbReference type="ARBA" id="ARBA00013269"/>
    </source>
</evidence>
<accession>A0A7C2I124</accession>
<organism evidence="12">
    <name type="scientific">Ammonifex degensii</name>
    <dbReference type="NCBI Taxonomy" id="42838"/>
    <lineage>
        <taxon>Bacteria</taxon>
        <taxon>Bacillati</taxon>
        <taxon>Bacillota</taxon>
        <taxon>Clostridia</taxon>
        <taxon>Thermoanaerobacterales</taxon>
        <taxon>Thermoanaerobacteraceae</taxon>
        <taxon>Ammonifex</taxon>
    </lineage>
</organism>
<comment type="similarity">
    <text evidence="4 10">Belongs to the MoeA family.</text>
</comment>
<dbReference type="Gene3D" id="2.40.340.10">
    <property type="entry name" value="MoeA, C-terminal, domain IV"/>
    <property type="match status" value="1"/>
</dbReference>
<dbReference type="NCBIfam" id="NF011068">
    <property type="entry name" value="PRK14498.1"/>
    <property type="match status" value="1"/>
</dbReference>
<evidence type="ECO:0000256" key="7">
    <source>
        <dbReference type="ARBA" id="ARBA00022505"/>
    </source>
</evidence>
<dbReference type="GO" id="GO:0005829">
    <property type="term" value="C:cytosol"/>
    <property type="evidence" value="ECO:0007669"/>
    <property type="project" value="TreeGrafter"/>
</dbReference>
<reference evidence="12" key="1">
    <citation type="journal article" date="2020" name="mSystems">
        <title>Genome- and Community-Level Interaction Insights into Carbon Utilization and Element Cycling Functions of Hydrothermarchaeota in Hydrothermal Sediment.</title>
        <authorList>
            <person name="Zhou Z."/>
            <person name="Liu Y."/>
            <person name="Xu W."/>
            <person name="Pan J."/>
            <person name="Luo Z.H."/>
            <person name="Li M."/>
        </authorList>
    </citation>
    <scope>NUCLEOTIDE SEQUENCE [LARGE SCALE GENOMIC DNA]</scope>
    <source>
        <strain evidence="12">SpSt-300</strain>
    </source>
</reference>
<keyword evidence="10" id="KW-0460">Magnesium</keyword>
<evidence type="ECO:0000256" key="1">
    <source>
        <dbReference type="ARBA" id="ARBA00002901"/>
    </source>
</evidence>
<dbReference type="UniPathway" id="UPA00344"/>
<dbReference type="Pfam" id="PF00994">
    <property type="entry name" value="MoCF_biosynth"/>
    <property type="match status" value="1"/>
</dbReference>
<comment type="function">
    <text evidence="1 10">Catalyzes the insertion of molybdate into adenylated molybdopterin with the concomitant release of AMP.</text>
</comment>
<keyword evidence="10" id="KW-0479">Metal-binding</keyword>
<dbReference type="InterPro" id="IPR036688">
    <property type="entry name" value="MoeA_C_domain_IV_sf"/>
</dbReference>
<protein>
    <recommendedName>
        <fullName evidence="6 10">Molybdopterin molybdenumtransferase</fullName>
        <ecNumber evidence="5 10">2.10.1.1</ecNumber>
    </recommendedName>
</protein>
<dbReference type="InterPro" id="IPR024370">
    <property type="entry name" value="PBP_domain"/>
</dbReference>
<evidence type="ECO:0000256" key="6">
    <source>
        <dbReference type="ARBA" id="ARBA00021108"/>
    </source>
</evidence>
<keyword evidence="7 10" id="KW-0500">Molybdenum</keyword>
<evidence type="ECO:0000259" key="11">
    <source>
        <dbReference type="SMART" id="SM00852"/>
    </source>
</evidence>
<evidence type="ECO:0000256" key="2">
    <source>
        <dbReference type="ARBA" id="ARBA00003487"/>
    </source>
</evidence>
<feature type="domain" description="MoaB/Mog" evidence="11">
    <location>
        <begin position="179"/>
        <end position="316"/>
    </location>
</feature>
<dbReference type="Gene3D" id="3.90.105.10">
    <property type="entry name" value="Molybdopterin biosynthesis moea protein, domain 2"/>
    <property type="match status" value="1"/>
</dbReference>
<dbReference type="PANTHER" id="PTHR10192:SF16">
    <property type="entry name" value="MOLYBDOPTERIN MOLYBDENUMTRANSFERASE"/>
    <property type="match status" value="1"/>
</dbReference>
<dbReference type="InterPro" id="IPR005110">
    <property type="entry name" value="MoeA_linker/N"/>
</dbReference>
<evidence type="ECO:0000313" key="12">
    <source>
        <dbReference type="EMBL" id="HEL66132.1"/>
    </source>
</evidence>
<evidence type="ECO:0000256" key="3">
    <source>
        <dbReference type="ARBA" id="ARBA00005046"/>
    </source>
</evidence>
<dbReference type="InterPro" id="IPR036135">
    <property type="entry name" value="MoeA_linker/N_sf"/>
</dbReference>
<sequence length="641" mass="68601">MKREVFLEEKPLEEARTGYLKFLADSGALAPGPAENIPVKSSCGSVTAAPVFALVSHPHFHAAAMDGFAVRARRTFGATEQNPLRLKVGEEALPVDTGDVLPEDCDAVIMVEDTHQAEPGVIEITAAVFPYQNVRVMGEDVVATEMLLPANHLIRPVDVGAMLAGGVEMVAVHPRPRVALIPTGTEVVEPGIPLKPGDIIEFNTPMLGEMVREWGGIPVRYGIVPDDFAALKEAVLRAAAECDVILLNAGASAGREDFTAAVVRECGRLFAHGVAIKPGKPVVLGIVEGKPFLGIPGYPVSAVLTAELFARPVILAKQGRAAPEREKINALLSRRVVSPAGVEEFVRVKLGRIGEKVVATPLGRGAGLLLTLVRADGIVRVPRFSEGFEAGSIVPVELLRSQQEIEETIVVIGSHDLALDIIASFLRLKFPEATLSSAHVGSLGGLLALKRGEAHLAGTHLLDEATGEYNVAYVRQYLAGVPVVLVNLSYREQGFIVAPGNPKGICDFADLVREDVRFVNRQRGAGTRVLLDFHLRRLGLDPQRVTGYQREEYTHLAVAAAVAGGTADVGLGIRAAAVALGLDFVPVAEERYDLCVLKEYWEGKTGERLRAVLADPEFQAAVLACGGYNLRDCGREVYEQG</sequence>
<dbReference type="Pfam" id="PF03453">
    <property type="entry name" value="MoeA_N"/>
    <property type="match status" value="1"/>
</dbReference>
<dbReference type="CDD" id="cd00887">
    <property type="entry name" value="MoeA"/>
    <property type="match status" value="1"/>
</dbReference>
<dbReference type="SUPFAM" id="SSF53850">
    <property type="entry name" value="Periplasmic binding protein-like II"/>
    <property type="match status" value="1"/>
</dbReference>
<dbReference type="SUPFAM" id="SSF53218">
    <property type="entry name" value="Molybdenum cofactor biosynthesis proteins"/>
    <property type="match status" value="1"/>
</dbReference>
<evidence type="ECO:0000256" key="9">
    <source>
        <dbReference type="ARBA" id="ARBA00047317"/>
    </source>
</evidence>
<dbReference type="SUPFAM" id="SSF63867">
    <property type="entry name" value="MoeA C-terminal domain-like"/>
    <property type="match status" value="1"/>
</dbReference>
<dbReference type="InterPro" id="IPR036425">
    <property type="entry name" value="MoaB/Mog-like_dom_sf"/>
</dbReference>
<dbReference type="GO" id="GO:0046872">
    <property type="term" value="F:metal ion binding"/>
    <property type="evidence" value="ECO:0007669"/>
    <property type="project" value="UniProtKB-UniRule"/>
</dbReference>
<dbReference type="PANTHER" id="PTHR10192">
    <property type="entry name" value="MOLYBDOPTERIN BIOSYNTHESIS PROTEIN"/>
    <property type="match status" value="1"/>
</dbReference>
<name>A0A7C2I124_9THEO</name>
<keyword evidence="8 10" id="KW-0501">Molybdenum cofactor biosynthesis</keyword>
<proteinExistence type="inferred from homology"/>
<dbReference type="SMART" id="SM00852">
    <property type="entry name" value="MoCF_biosynth"/>
    <property type="match status" value="1"/>
</dbReference>
<evidence type="ECO:0000256" key="8">
    <source>
        <dbReference type="ARBA" id="ARBA00023150"/>
    </source>
</evidence>
<dbReference type="GO" id="GO:0061599">
    <property type="term" value="F:molybdopterin molybdotransferase activity"/>
    <property type="evidence" value="ECO:0007669"/>
    <property type="project" value="UniProtKB-UniRule"/>
</dbReference>
<dbReference type="NCBIfam" id="TIGR00177">
    <property type="entry name" value="molyb_syn"/>
    <property type="match status" value="1"/>
</dbReference>
<dbReference type="InterPro" id="IPR001453">
    <property type="entry name" value="MoaB/Mog_dom"/>
</dbReference>
<comment type="function">
    <text evidence="2">May be involved in the biosynthesis of molybdopterin.</text>
</comment>
<dbReference type="InterPro" id="IPR005111">
    <property type="entry name" value="MoeA_C_domain_IV"/>
</dbReference>
<dbReference type="PROSITE" id="PS01079">
    <property type="entry name" value="MOCF_BIOSYNTHESIS_2"/>
    <property type="match status" value="1"/>
</dbReference>
<evidence type="ECO:0000256" key="10">
    <source>
        <dbReference type="RuleBase" id="RU365090"/>
    </source>
</evidence>
<dbReference type="InterPro" id="IPR008284">
    <property type="entry name" value="MoCF_biosynth_CS"/>
</dbReference>
<dbReference type="InterPro" id="IPR038987">
    <property type="entry name" value="MoeA-like"/>
</dbReference>
<comment type="cofactor">
    <cofactor evidence="10">
        <name>Mg(2+)</name>
        <dbReference type="ChEBI" id="CHEBI:18420"/>
    </cofactor>
</comment>
<evidence type="ECO:0000256" key="4">
    <source>
        <dbReference type="ARBA" id="ARBA00010763"/>
    </source>
</evidence>
<dbReference type="EMBL" id="DSMU01000356">
    <property type="protein sequence ID" value="HEL66132.1"/>
    <property type="molecule type" value="Genomic_DNA"/>
</dbReference>
<dbReference type="EC" id="2.10.1.1" evidence="5 10"/>
<comment type="pathway">
    <text evidence="3 10">Cofactor biosynthesis; molybdopterin biosynthesis.</text>
</comment>
<dbReference type="Gene3D" id="3.40.980.10">
    <property type="entry name" value="MoaB/Mog-like domain"/>
    <property type="match status" value="1"/>
</dbReference>
<dbReference type="GO" id="GO:0006777">
    <property type="term" value="P:Mo-molybdopterin cofactor biosynthetic process"/>
    <property type="evidence" value="ECO:0007669"/>
    <property type="project" value="UniProtKB-UniRule"/>
</dbReference>
<comment type="caution">
    <text evidence="12">The sequence shown here is derived from an EMBL/GenBank/DDBJ whole genome shotgun (WGS) entry which is preliminary data.</text>
</comment>
<dbReference type="AlphaFoldDB" id="A0A7C2I124"/>
<gene>
    <name evidence="12" type="ORF">ENQ34_05585</name>
</gene>